<dbReference type="AlphaFoldDB" id="A0A1H5SEQ6"/>
<keyword evidence="2" id="KW-0732">Signal</keyword>
<dbReference type="InterPro" id="IPR024930">
    <property type="entry name" value="Skp_dom_sf"/>
</dbReference>
<keyword evidence="3" id="KW-0175">Coiled coil</keyword>
<reference evidence="4 5" key="1">
    <citation type="submission" date="2016-10" db="EMBL/GenBank/DDBJ databases">
        <authorList>
            <person name="de Groot N.N."/>
        </authorList>
    </citation>
    <scope>NUCLEOTIDE SEQUENCE [LARGE SCALE GENOMIC DNA]</scope>
    <source>
        <strain evidence="4 5">DSM 23413</strain>
    </source>
</reference>
<dbReference type="PANTHER" id="PTHR35089">
    <property type="entry name" value="CHAPERONE PROTEIN SKP"/>
    <property type="match status" value="1"/>
</dbReference>
<sequence length="202" mass="21855">MMVHPPGRIEEGGALFRALALFVLAAMALTVDNRPAPAQQLGLPNSAILTLSAERLFSESAFGRRVAKEIEAESAVLAAENRRIEAELSAEEKELTERRGKMAPDAFRTLADAFDAKVQEIRKTQDAKARDLVAKRDAARVQFLRAARPVLEALMRDAGATVILERSSVFLSANSTDVTDAAIERIDAILGDGSTLESPKGR</sequence>
<evidence type="ECO:0000256" key="3">
    <source>
        <dbReference type="SAM" id="Coils"/>
    </source>
</evidence>
<dbReference type="InterPro" id="IPR005632">
    <property type="entry name" value="Chaperone_Skp"/>
</dbReference>
<evidence type="ECO:0000256" key="1">
    <source>
        <dbReference type="ARBA" id="ARBA00009091"/>
    </source>
</evidence>
<dbReference type="Pfam" id="PF03938">
    <property type="entry name" value="OmpH"/>
    <property type="match status" value="1"/>
</dbReference>
<dbReference type="SMART" id="SM00935">
    <property type="entry name" value="OmpH"/>
    <property type="match status" value="1"/>
</dbReference>
<organism evidence="4 5">
    <name type="scientific">Jhaorihella thermophila</name>
    <dbReference type="NCBI Taxonomy" id="488547"/>
    <lineage>
        <taxon>Bacteria</taxon>
        <taxon>Pseudomonadati</taxon>
        <taxon>Pseudomonadota</taxon>
        <taxon>Alphaproteobacteria</taxon>
        <taxon>Rhodobacterales</taxon>
        <taxon>Paracoccaceae</taxon>
        <taxon>Jhaorihella</taxon>
    </lineage>
</organism>
<dbReference type="SUPFAM" id="SSF111384">
    <property type="entry name" value="OmpH-like"/>
    <property type="match status" value="1"/>
</dbReference>
<protein>
    <submittedName>
        <fullName evidence="4">Chaperone for outer membrane proteins, Skp family</fullName>
    </submittedName>
</protein>
<dbReference type="GO" id="GO:0005829">
    <property type="term" value="C:cytosol"/>
    <property type="evidence" value="ECO:0007669"/>
    <property type="project" value="TreeGrafter"/>
</dbReference>
<evidence type="ECO:0000256" key="2">
    <source>
        <dbReference type="ARBA" id="ARBA00022729"/>
    </source>
</evidence>
<dbReference type="Gene3D" id="3.30.910.20">
    <property type="entry name" value="Skp domain"/>
    <property type="match status" value="1"/>
</dbReference>
<dbReference type="GO" id="GO:0051082">
    <property type="term" value="F:unfolded protein binding"/>
    <property type="evidence" value="ECO:0007669"/>
    <property type="project" value="InterPro"/>
</dbReference>
<dbReference type="RefSeq" id="WP_104006668.1">
    <property type="nucleotide sequence ID" value="NZ_FNVD01000001.1"/>
</dbReference>
<accession>A0A1H5SEQ6</accession>
<comment type="similarity">
    <text evidence="1">Belongs to the Skp family.</text>
</comment>
<evidence type="ECO:0000313" key="5">
    <source>
        <dbReference type="Proteomes" id="UP000236742"/>
    </source>
</evidence>
<feature type="coiled-coil region" evidence="3">
    <location>
        <begin position="67"/>
        <end position="101"/>
    </location>
</feature>
<dbReference type="OrthoDB" id="7868372at2"/>
<keyword evidence="5" id="KW-1185">Reference proteome</keyword>
<evidence type="ECO:0000313" key="4">
    <source>
        <dbReference type="EMBL" id="SEF48894.1"/>
    </source>
</evidence>
<dbReference type="Proteomes" id="UP000236742">
    <property type="component" value="Unassembled WGS sequence"/>
</dbReference>
<dbReference type="PANTHER" id="PTHR35089:SF1">
    <property type="entry name" value="CHAPERONE PROTEIN SKP"/>
    <property type="match status" value="1"/>
</dbReference>
<dbReference type="EMBL" id="FNVD01000001">
    <property type="protein sequence ID" value="SEF48894.1"/>
    <property type="molecule type" value="Genomic_DNA"/>
</dbReference>
<proteinExistence type="inferred from homology"/>
<name>A0A1H5SEQ6_9RHOB</name>
<gene>
    <name evidence="4" type="ORF">SAMN05421751_101479</name>
</gene>
<dbReference type="GO" id="GO:0050821">
    <property type="term" value="P:protein stabilization"/>
    <property type="evidence" value="ECO:0007669"/>
    <property type="project" value="TreeGrafter"/>
</dbReference>